<dbReference type="GeneID" id="114339427"/>
<evidence type="ECO:0000256" key="2">
    <source>
        <dbReference type="ARBA" id="ARBA00051243"/>
    </source>
</evidence>
<protein>
    <recommendedName>
        <fullName evidence="5">Protein kinase domain-containing protein</fullName>
    </recommendedName>
</protein>
<keyword evidence="4" id="KW-0812">Transmembrane</keyword>
<sequence length="523" mass="58599">MAVKNLHTLMIRRNVISSPGPCTLNSCKGDAVACKPLANSTHTCICTHDSQPPFADGSCPRKVVASGNSASDVDESSNRIPVQPIASHENHIPFTSTSKAPYTLAENKSTIFPSEYNIQTYVIPVAASLVGCLILVFLTFCIWRKLKKRGEEASPISLKHSFLVPERYAPNPQYSACSATGVPILKKETLSFLKEVGEGCFGKVFKGELLCEDDQIKIVAIKVLKDTANKEAEEDFLREVEIMSAFRHPNILSLLGVVPKDDSINPMMVFEFMPHGDLAKLLRSQQCSEQEKDLPQLTKTDLLIVALQIGLGMKYLASQRFVHRDLACRNCLVAEGPVVKIADFGMSRDVYTCDYYKIGGSRLLPVRWMSPESVVYGRFTLESDIWSYGVVLWEIFSFGKQPYYGHSNEEVVKLILDGIMLIPPEDCPSYICELMKNCWKTEPRHRITFPSICEKLEEAFENQRKPTLFNENETKKMKIGSNKSLPRPPPLPAFTQIDLLDGQGYLLPKEVKDPVTYLETRCD</sequence>
<keyword evidence="3" id="KW-0547">Nucleotide-binding</keyword>
<reference evidence="6" key="1">
    <citation type="submission" date="2025-05" db="UniProtKB">
        <authorList>
            <consortium name="EnsemblMetazoa"/>
        </authorList>
    </citation>
    <scope>IDENTIFICATION</scope>
</reference>
<dbReference type="PROSITE" id="PS50011">
    <property type="entry name" value="PROTEIN_KINASE_DOM"/>
    <property type="match status" value="1"/>
</dbReference>
<evidence type="ECO:0000313" key="6">
    <source>
        <dbReference type="EnsemblMetazoa" id="XP_050503567.1"/>
    </source>
</evidence>
<evidence type="ECO:0000256" key="4">
    <source>
        <dbReference type="SAM" id="Phobius"/>
    </source>
</evidence>
<proteinExistence type="predicted"/>
<feature type="binding site" evidence="3">
    <location>
        <position position="222"/>
    </location>
    <ligand>
        <name>ATP</name>
        <dbReference type="ChEBI" id="CHEBI:30616"/>
    </ligand>
</feature>
<keyword evidence="3" id="KW-0067">ATP-binding</keyword>
<dbReference type="EnsemblMetazoa" id="XM_050647610.1">
    <property type="protein sequence ID" value="XP_050503567.1"/>
    <property type="gene ID" value="LOC114339427"/>
</dbReference>
<evidence type="ECO:0000313" key="7">
    <source>
        <dbReference type="Proteomes" id="UP001652700"/>
    </source>
</evidence>
<accession>A0ABM5K053</accession>
<dbReference type="PANTHER" id="PTHR24416">
    <property type="entry name" value="TYROSINE-PROTEIN KINASE RECEPTOR"/>
    <property type="match status" value="1"/>
</dbReference>
<dbReference type="InterPro" id="IPR000719">
    <property type="entry name" value="Prot_kinase_dom"/>
</dbReference>
<dbReference type="RefSeq" id="XP_050503567.1">
    <property type="nucleotide sequence ID" value="XM_050647610.1"/>
</dbReference>
<evidence type="ECO:0000259" key="5">
    <source>
        <dbReference type="PROSITE" id="PS50011"/>
    </source>
</evidence>
<keyword evidence="4" id="KW-1133">Transmembrane helix</keyword>
<organism evidence="6 7">
    <name type="scientific">Diabrotica virgifera virgifera</name>
    <name type="common">western corn rootworm</name>
    <dbReference type="NCBI Taxonomy" id="50390"/>
    <lineage>
        <taxon>Eukaryota</taxon>
        <taxon>Metazoa</taxon>
        <taxon>Ecdysozoa</taxon>
        <taxon>Arthropoda</taxon>
        <taxon>Hexapoda</taxon>
        <taxon>Insecta</taxon>
        <taxon>Pterygota</taxon>
        <taxon>Neoptera</taxon>
        <taxon>Endopterygota</taxon>
        <taxon>Coleoptera</taxon>
        <taxon>Polyphaga</taxon>
        <taxon>Cucujiformia</taxon>
        <taxon>Chrysomeloidea</taxon>
        <taxon>Chrysomelidae</taxon>
        <taxon>Galerucinae</taxon>
        <taxon>Diabroticina</taxon>
        <taxon>Diabroticites</taxon>
        <taxon>Diabrotica</taxon>
    </lineage>
</organism>
<dbReference type="SMART" id="SM00219">
    <property type="entry name" value="TyrKc"/>
    <property type="match status" value="1"/>
</dbReference>
<dbReference type="PANTHER" id="PTHR24416:SF619">
    <property type="entry name" value="TYROSINE-PROTEIN KINASE TRANSMEMBRANE RECEPTOR ROR-LIKE PROTEIN"/>
    <property type="match status" value="1"/>
</dbReference>
<dbReference type="InterPro" id="IPR017441">
    <property type="entry name" value="Protein_kinase_ATP_BS"/>
</dbReference>
<dbReference type="Gene3D" id="3.30.200.20">
    <property type="entry name" value="Phosphorylase Kinase, domain 1"/>
    <property type="match status" value="1"/>
</dbReference>
<comment type="catalytic activity">
    <reaction evidence="2">
        <text>L-tyrosyl-[protein] + ATP = O-phospho-L-tyrosyl-[protein] + ADP + H(+)</text>
        <dbReference type="Rhea" id="RHEA:10596"/>
        <dbReference type="Rhea" id="RHEA-COMP:10136"/>
        <dbReference type="Rhea" id="RHEA-COMP:20101"/>
        <dbReference type="ChEBI" id="CHEBI:15378"/>
        <dbReference type="ChEBI" id="CHEBI:30616"/>
        <dbReference type="ChEBI" id="CHEBI:46858"/>
        <dbReference type="ChEBI" id="CHEBI:61978"/>
        <dbReference type="ChEBI" id="CHEBI:456216"/>
        <dbReference type="EC" id="2.7.10.1"/>
    </reaction>
</comment>
<dbReference type="InterPro" id="IPR011009">
    <property type="entry name" value="Kinase-like_dom_sf"/>
</dbReference>
<dbReference type="Proteomes" id="UP001652700">
    <property type="component" value="Unplaced"/>
</dbReference>
<keyword evidence="4" id="KW-0472">Membrane</keyword>
<dbReference type="SUPFAM" id="SSF56112">
    <property type="entry name" value="Protein kinase-like (PK-like)"/>
    <property type="match status" value="1"/>
</dbReference>
<name>A0ABM5K053_DIAVI</name>
<dbReference type="PROSITE" id="PS00109">
    <property type="entry name" value="PROTEIN_KINASE_TYR"/>
    <property type="match status" value="1"/>
</dbReference>
<feature type="transmembrane region" description="Helical" evidence="4">
    <location>
        <begin position="121"/>
        <end position="143"/>
    </location>
</feature>
<dbReference type="Pfam" id="PF07714">
    <property type="entry name" value="PK_Tyr_Ser-Thr"/>
    <property type="match status" value="1"/>
</dbReference>
<feature type="domain" description="Protein kinase" evidence="5">
    <location>
        <begin position="190"/>
        <end position="460"/>
    </location>
</feature>
<dbReference type="InterPro" id="IPR050122">
    <property type="entry name" value="RTK"/>
</dbReference>
<dbReference type="PRINTS" id="PR00109">
    <property type="entry name" value="TYRKINASE"/>
</dbReference>
<dbReference type="InterPro" id="IPR020635">
    <property type="entry name" value="Tyr_kinase_cat_dom"/>
</dbReference>
<evidence type="ECO:0000256" key="3">
    <source>
        <dbReference type="PROSITE-ProRule" id="PRU10141"/>
    </source>
</evidence>
<dbReference type="Gene3D" id="1.10.510.10">
    <property type="entry name" value="Transferase(Phosphotransferase) domain 1"/>
    <property type="match status" value="1"/>
</dbReference>
<dbReference type="InterPro" id="IPR008266">
    <property type="entry name" value="Tyr_kinase_AS"/>
</dbReference>
<dbReference type="PROSITE" id="PS00107">
    <property type="entry name" value="PROTEIN_KINASE_ATP"/>
    <property type="match status" value="1"/>
</dbReference>
<keyword evidence="7" id="KW-1185">Reference proteome</keyword>
<dbReference type="InterPro" id="IPR001245">
    <property type="entry name" value="Ser-Thr/Tyr_kinase_cat_dom"/>
</dbReference>
<comment type="subcellular location">
    <subcellularLocation>
        <location evidence="1">Membrane</location>
        <topology evidence="1">Single-pass membrane protein</topology>
    </subcellularLocation>
</comment>
<evidence type="ECO:0000256" key="1">
    <source>
        <dbReference type="ARBA" id="ARBA00004167"/>
    </source>
</evidence>